<organism evidence="2 3">
    <name type="scientific">Nocardioides humilatus</name>
    <dbReference type="NCBI Taxonomy" id="2607660"/>
    <lineage>
        <taxon>Bacteria</taxon>
        <taxon>Bacillati</taxon>
        <taxon>Actinomycetota</taxon>
        <taxon>Actinomycetes</taxon>
        <taxon>Propionibacteriales</taxon>
        <taxon>Nocardioidaceae</taxon>
        <taxon>Nocardioides</taxon>
    </lineage>
</organism>
<dbReference type="AlphaFoldDB" id="A0A5B1LPV3"/>
<sequence>MSGRSVRIVLLGDSHLDYADDHLALLGDRVLNAAVGGASVDDLPGQARGLDLGPDDVVVLSVGTNDAAPWKQVPIAEFGRRASEWLRALPVGGCVVMTTPGVDEARLVGFGDRTNQVMRDYAGALCAAAAEVAAEVVDAQAVLAPLGSRAYVDDGVHLTDDAYRLLLPVVAEAVGRARSV</sequence>
<dbReference type="SUPFAM" id="SSF52266">
    <property type="entry name" value="SGNH hydrolase"/>
    <property type="match status" value="1"/>
</dbReference>
<protein>
    <submittedName>
        <fullName evidence="2">SGNH/GDSL hydrolase family protein</fullName>
    </submittedName>
</protein>
<name>A0A5B1LPV3_9ACTN</name>
<dbReference type="Gene3D" id="3.40.50.1110">
    <property type="entry name" value="SGNH hydrolase"/>
    <property type="match status" value="1"/>
</dbReference>
<dbReference type="GO" id="GO:0016787">
    <property type="term" value="F:hydrolase activity"/>
    <property type="evidence" value="ECO:0007669"/>
    <property type="project" value="UniProtKB-KW"/>
</dbReference>
<evidence type="ECO:0000313" key="2">
    <source>
        <dbReference type="EMBL" id="KAA1421597.1"/>
    </source>
</evidence>
<gene>
    <name evidence="2" type="ORF">F0U44_04770</name>
</gene>
<feature type="domain" description="SGNH hydrolase-type esterase" evidence="1">
    <location>
        <begin position="14"/>
        <end position="165"/>
    </location>
</feature>
<accession>A0A5B1LPV3</accession>
<evidence type="ECO:0000313" key="3">
    <source>
        <dbReference type="Proteomes" id="UP000325003"/>
    </source>
</evidence>
<reference evidence="2 3" key="1">
    <citation type="submission" date="2019-09" db="EMBL/GenBank/DDBJ databases">
        <title>Nocardioides panacisoli sp. nov., isolated from the soil of a ginseng field.</title>
        <authorList>
            <person name="Cho C."/>
        </authorList>
    </citation>
    <scope>NUCLEOTIDE SEQUENCE [LARGE SCALE GENOMIC DNA]</scope>
    <source>
        <strain evidence="2 3">BN130099</strain>
    </source>
</reference>
<comment type="caution">
    <text evidence="2">The sequence shown here is derived from an EMBL/GenBank/DDBJ whole genome shotgun (WGS) entry which is preliminary data.</text>
</comment>
<evidence type="ECO:0000259" key="1">
    <source>
        <dbReference type="Pfam" id="PF13472"/>
    </source>
</evidence>
<keyword evidence="3" id="KW-1185">Reference proteome</keyword>
<dbReference type="InterPro" id="IPR013830">
    <property type="entry name" value="SGNH_hydro"/>
</dbReference>
<dbReference type="Proteomes" id="UP000325003">
    <property type="component" value="Unassembled WGS sequence"/>
</dbReference>
<dbReference type="InterPro" id="IPR036514">
    <property type="entry name" value="SGNH_hydro_sf"/>
</dbReference>
<dbReference type="EMBL" id="VUJV01000001">
    <property type="protein sequence ID" value="KAA1421597.1"/>
    <property type="molecule type" value="Genomic_DNA"/>
</dbReference>
<proteinExistence type="predicted"/>
<dbReference type="Pfam" id="PF13472">
    <property type="entry name" value="Lipase_GDSL_2"/>
    <property type="match status" value="1"/>
</dbReference>
<keyword evidence="2" id="KW-0378">Hydrolase</keyword>
<dbReference type="CDD" id="cd00229">
    <property type="entry name" value="SGNH_hydrolase"/>
    <property type="match status" value="1"/>
</dbReference>
<reference evidence="2 3" key="2">
    <citation type="submission" date="2019-09" db="EMBL/GenBank/DDBJ databases">
        <authorList>
            <person name="Jin C."/>
        </authorList>
    </citation>
    <scope>NUCLEOTIDE SEQUENCE [LARGE SCALE GENOMIC DNA]</scope>
    <source>
        <strain evidence="2 3">BN130099</strain>
    </source>
</reference>